<evidence type="ECO:0000313" key="1">
    <source>
        <dbReference type="EMBL" id="SRX80482.1"/>
    </source>
</evidence>
<reference evidence="1 2" key="1">
    <citation type="submission" date="2018-05" db="EMBL/GenBank/DDBJ databases">
        <authorList>
            <consortium name="IHU Genomes"/>
        </authorList>
    </citation>
    <scope>NUCLEOTIDE SEQUENCE [LARGE SCALE GENOMIC DNA]</scope>
    <source>
        <strain evidence="1 2">P7335</strain>
    </source>
</reference>
<dbReference type="AlphaFoldDB" id="A0A375YH79"/>
<dbReference type="Gene3D" id="3.50.50.60">
    <property type="entry name" value="FAD/NAD(P)-binding domain"/>
    <property type="match status" value="1"/>
</dbReference>
<protein>
    <submittedName>
        <fullName evidence="1">FAD dependent oxidoreductase [Tsukamurella paurometabola DSM]</fullName>
    </submittedName>
</protein>
<organism evidence="1 2">
    <name type="scientific">Mycolicibacterium parafortuitum</name>
    <name type="common">Mycobacterium parafortuitum</name>
    <dbReference type="NCBI Taxonomy" id="39692"/>
    <lineage>
        <taxon>Bacteria</taxon>
        <taxon>Bacillati</taxon>
        <taxon>Actinomycetota</taxon>
        <taxon>Actinomycetes</taxon>
        <taxon>Mycobacteriales</taxon>
        <taxon>Mycobacteriaceae</taxon>
        <taxon>Mycolicibacterium</taxon>
    </lineage>
</organism>
<name>A0A375YH79_MYCPF</name>
<evidence type="ECO:0000313" key="2">
    <source>
        <dbReference type="Proteomes" id="UP000252008"/>
    </source>
</evidence>
<dbReference type="Proteomes" id="UP000252008">
    <property type="component" value="Unassembled WGS sequence"/>
</dbReference>
<dbReference type="InterPro" id="IPR051209">
    <property type="entry name" value="FAD-bind_Monooxygenase_sf"/>
</dbReference>
<accession>A0A375YH79</accession>
<dbReference type="STRING" id="39692.BST38_23140"/>
<proteinExistence type="predicted"/>
<sequence>MTASDLRGVDTYRGDRIHVESWHQGYDFADKRVAVIGTDSRTVRIVPELAGIAAFVKVFQCAPRWIFPYAVPGQFTEGPVRQWVVARLARAHLRTQVEDPWLRRQLTPDHPPEATRVLVAGDYYRALQQPNCKLIDWPIATFSPVGVRTSDGVEHHVDAIVFGDARGRDGQYLR</sequence>
<gene>
    <name evidence="1" type="ORF">MPP7335_02225</name>
</gene>
<dbReference type="EMBL" id="UEGS01000001">
    <property type="protein sequence ID" value="SRX80482.1"/>
    <property type="molecule type" value="Genomic_DNA"/>
</dbReference>
<dbReference type="InterPro" id="IPR036188">
    <property type="entry name" value="FAD/NAD-bd_sf"/>
</dbReference>
<dbReference type="PANTHER" id="PTHR42877:SF4">
    <property type="entry name" value="FAD_NAD(P)-BINDING DOMAIN-CONTAINING PROTEIN-RELATED"/>
    <property type="match status" value="1"/>
</dbReference>
<dbReference type="SUPFAM" id="SSF51905">
    <property type="entry name" value="FAD/NAD(P)-binding domain"/>
    <property type="match status" value="1"/>
</dbReference>
<dbReference type="PANTHER" id="PTHR42877">
    <property type="entry name" value="L-ORNITHINE N(5)-MONOOXYGENASE-RELATED"/>
    <property type="match status" value="1"/>
</dbReference>
<keyword evidence="2" id="KW-1185">Reference proteome</keyword>